<protein>
    <submittedName>
        <fullName evidence="2">Dtw domain-containing protein 2</fullName>
    </submittedName>
</protein>
<gene>
    <name evidence="2" type="ORF">WISP_147420</name>
</gene>
<feature type="region of interest" description="Disordered" evidence="1">
    <location>
        <begin position="33"/>
        <end position="60"/>
    </location>
</feature>
<comment type="caution">
    <text evidence="2">The sequence shown here is derived from an EMBL/GenBank/DDBJ whole genome shotgun (WGS) entry which is preliminary data.</text>
</comment>
<evidence type="ECO:0000313" key="3">
    <source>
        <dbReference type="Proteomes" id="UP001145742"/>
    </source>
</evidence>
<organism evidence="2 3">
    <name type="scientific">Willisornis vidua</name>
    <name type="common">Xingu scale-backed antbird</name>
    <dbReference type="NCBI Taxonomy" id="1566151"/>
    <lineage>
        <taxon>Eukaryota</taxon>
        <taxon>Metazoa</taxon>
        <taxon>Chordata</taxon>
        <taxon>Craniata</taxon>
        <taxon>Vertebrata</taxon>
        <taxon>Euteleostomi</taxon>
        <taxon>Archelosauria</taxon>
        <taxon>Archosauria</taxon>
        <taxon>Dinosauria</taxon>
        <taxon>Saurischia</taxon>
        <taxon>Theropoda</taxon>
        <taxon>Coelurosauria</taxon>
        <taxon>Aves</taxon>
        <taxon>Neognathae</taxon>
        <taxon>Neoaves</taxon>
        <taxon>Telluraves</taxon>
        <taxon>Australaves</taxon>
        <taxon>Passeriformes</taxon>
        <taxon>Thamnophilidae</taxon>
        <taxon>Willisornis</taxon>
    </lineage>
</organism>
<proteinExistence type="predicted"/>
<dbReference type="Proteomes" id="UP001145742">
    <property type="component" value="Unassembled WGS sequence"/>
</dbReference>
<accession>A0ABQ9CKG4</accession>
<evidence type="ECO:0000313" key="2">
    <source>
        <dbReference type="EMBL" id="KAJ7404103.1"/>
    </source>
</evidence>
<dbReference type="PANTHER" id="PTHR33395:SF22">
    <property type="entry name" value="REVERSE TRANSCRIPTASE DOMAIN-CONTAINING PROTEIN"/>
    <property type="match status" value="1"/>
</dbReference>
<dbReference type="EMBL" id="WHWB01034789">
    <property type="protein sequence ID" value="KAJ7404103.1"/>
    <property type="molecule type" value="Genomic_DNA"/>
</dbReference>
<name>A0ABQ9CKG4_9PASS</name>
<dbReference type="PANTHER" id="PTHR33395">
    <property type="entry name" value="TRANSCRIPTASE, PUTATIVE-RELATED-RELATED"/>
    <property type="match status" value="1"/>
</dbReference>
<sequence length="132" mass="14765">MELHMGMDKEVIEGLWIRTKGRAGTGDFIMEVRHGPPDQENQADEALCGQKGADPGPHGGLQVPSDICWRDNTAEHKQCTSFLECTGDNFLLQVTEEPTRRGVMLDFILNNKKGLVRNVKLKAAWATVTMKW</sequence>
<reference evidence="2" key="1">
    <citation type="submission" date="2019-10" db="EMBL/GenBank/DDBJ databases">
        <authorList>
            <person name="Soares A.E.R."/>
            <person name="Aleixo A."/>
            <person name="Schneider P."/>
            <person name="Miyaki C.Y."/>
            <person name="Schneider M.P."/>
            <person name="Mello C."/>
            <person name="Vasconcelos A.T.R."/>
        </authorList>
    </citation>
    <scope>NUCLEOTIDE SEQUENCE</scope>
    <source>
        <tissue evidence="2">Muscle</tissue>
    </source>
</reference>
<keyword evidence="3" id="KW-1185">Reference proteome</keyword>
<evidence type="ECO:0000256" key="1">
    <source>
        <dbReference type="SAM" id="MobiDB-lite"/>
    </source>
</evidence>